<feature type="region of interest" description="Disordered" evidence="1">
    <location>
        <begin position="46"/>
        <end position="110"/>
    </location>
</feature>
<sequence length="294" mass="32443">MAMEVRRTVVGTGGRKDCSQQEIGIETNLVSLGSYSGDVQFDCNDPPRRLFASKFSKKKLSVNPNRPRHPDESEEQRSGPQVIPLPPPPRSQQQSPSEQGQGQLDPPTIVPLPFVGYFPAPSMSPHFPSLDQTYAASFYPYYPPPSSQTADIIGGRQRGRVYGLGSQGYAYEGSSPTSAFYDPSRAEETEEYSLLRESQATVGEGSSVGLAEYSDYCTWQQAVGGMQHGRVYELGSKAYAYEGQTSSGSNFSSSTHDSLHTQQIAALTAELEQIRKAQTDWHMQMQQQQMHIKK</sequence>
<proteinExistence type="predicted"/>
<dbReference type="AlphaFoldDB" id="A0A2I0V715"/>
<evidence type="ECO:0000313" key="3">
    <source>
        <dbReference type="Proteomes" id="UP000233837"/>
    </source>
</evidence>
<dbReference type="EMBL" id="KZ504141">
    <property type="protein sequence ID" value="PKU59198.1"/>
    <property type="molecule type" value="Genomic_DNA"/>
</dbReference>
<accession>A0A2I0V715</accession>
<feature type="compositionally biased region" description="Low complexity" evidence="1">
    <location>
        <begin position="91"/>
        <end position="103"/>
    </location>
</feature>
<evidence type="ECO:0000256" key="1">
    <source>
        <dbReference type="SAM" id="MobiDB-lite"/>
    </source>
</evidence>
<protein>
    <submittedName>
        <fullName evidence="2">Uncharacterized protein</fullName>
    </submittedName>
</protein>
<feature type="region of interest" description="Disordered" evidence="1">
    <location>
        <begin position="1"/>
        <end position="21"/>
    </location>
</feature>
<dbReference type="Proteomes" id="UP000233837">
    <property type="component" value="Unassembled WGS sequence"/>
</dbReference>
<evidence type="ECO:0000313" key="2">
    <source>
        <dbReference type="EMBL" id="PKU59198.1"/>
    </source>
</evidence>
<gene>
    <name evidence="2" type="ORF">MA16_Dca027305</name>
</gene>
<reference evidence="2 3" key="1">
    <citation type="journal article" date="2016" name="Sci. Rep.">
        <title>The Dendrobium catenatum Lindl. genome sequence provides insights into polysaccharide synthase, floral development and adaptive evolution.</title>
        <authorList>
            <person name="Zhang G.Q."/>
            <person name="Xu Q."/>
            <person name="Bian C."/>
            <person name="Tsai W.C."/>
            <person name="Yeh C.M."/>
            <person name="Liu K.W."/>
            <person name="Yoshida K."/>
            <person name="Zhang L.S."/>
            <person name="Chang S.B."/>
            <person name="Chen F."/>
            <person name="Shi Y."/>
            <person name="Su Y.Y."/>
            <person name="Zhang Y.Q."/>
            <person name="Chen L.J."/>
            <person name="Yin Y."/>
            <person name="Lin M."/>
            <person name="Huang H."/>
            <person name="Deng H."/>
            <person name="Wang Z.W."/>
            <person name="Zhu S.L."/>
            <person name="Zhao X."/>
            <person name="Deng C."/>
            <person name="Niu S.C."/>
            <person name="Huang J."/>
            <person name="Wang M."/>
            <person name="Liu G.H."/>
            <person name="Yang H.J."/>
            <person name="Xiao X.J."/>
            <person name="Hsiao Y.Y."/>
            <person name="Wu W.L."/>
            <person name="Chen Y.Y."/>
            <person name="Mitsuda N."/>
            <person name="Ohme-Takagi M."/>
            <person name="Luo Y.B."/>
            <person name="Van de Peer Y."/>
            <person name="Liu Z.J."/>
        </authorList>
    </citation>
    <scope>NUCLEOTIDE SEQUENCE [LARGE SCALE GENOMIC DNA]</scope>
    <source>
        <tissue evidence="2">The whole plant</tissue>
    </source>
</reference>
<reference evidence="2 3" key="2">
    <citation type="journal article" date="2017" name="Nature">
        <title>The Apostasia genome and the evolution of orchids.</title>
        <authorList>
            <person name="Zhang G.Q."/>
            <person name="Liu K.W."/>
            <person name="Li Z."/>
            <person name="Lohaus R."/>
            <person name="Hsiao Y.Y."/>
            <person name="Niu S.C."/>
            <person name="Wang J.Y."/>
            <person name="Lin Y.C."/>
            <person name="Xu Q."/>
            <person name="Chen L.J."/>
            <person name="Yoshida K."/>
            <person name="Fujiwara S."/>
            <person name="Wang Z.W."/>
            <person name="Zhang Y.Q."/>
            <person name="Mitsuda N."/>
            <person name="Wang M."/>
            <person name="Liu G.H."/>
            <person name="Pecoraro L."/>
            <person name="Huang H.X."/>
            <person name="Xiao X.J."/>
            <person name="Lin M."/>
            <person name="Wu X.Y."/>
            <person name="Wu W.L."/>
            <person name="Chen Y.Y."/>
            <person name="Chang S.B."/>
            <person name="Sakamoto S."/>
            <person name="Ohme-Takagi M."/>
            <person name="Yagi M."/>
            <person name="Zeng S.J."/>
            <person name="Shen C.Y."/>
            <person name="Yeh C.M."/>
            <person name="Luo Y.B."/>
            <person name="Tsai W.C."/>
            <person name="Van de Peer Y."/>
            <person name="Liu Z.J."/>
        </authorList>
    </citation>
    <scope>NUCLEOTIDE SEQUENCE [LARGE SCALE GENOMIC DNA]</scope>
    <source>
        <tissue evidence="2">The whole plant</tissue>
    </source>
</reference>
<feature type="compositionally biased region" description="Basic and acidic residues" evidence="1">
    <location>
        <begin position="68"/>
        <end position="77"/>
    </location>
</feature>
<name>A0A2I0V715_9ASPA</name>
<keyword evidence="3" id="KW-1185">Reference proteome</keyword>
<organism evidence="2 3">
    <name type="scientific">Dendrobium catenatum</name>
    <dbReference type="NCBI Taxonomy" id="906689"/>
    <lineage>
        <taxon>Eukaryota</taxon>
        <taxon>Viridiplantae</taxon>
        <taxon>Streptophyta</taxon>
        <taxon>Embryophyta</taxon>
        <taxon>Tracheophyta</taxon>
        <taxon>Spermatophyta</taxon>
        <taxon>Magnoliopsida</taxon>
        <taxon>Liliopsida</taxon>
        <taxon>Asparagales</taxon>
        <taxon>Orchidaceae</taxon>
        <taxon>Epidendroideae</taxon>
        <taxon>Malaxideae</taxon>
        <taxon>Dendrobiinae</taxon>
        <taxon>Dendrobium</taxon>
    </lineage>
</organism>